<protein>
    <recommendedName>
        <fullName evidence="7">WW domain-containing oxidoreductase</fullName>
    </recommendedName>
</protein>
<dbReference type="EMBL" id="CVQI01032496">
    <property type="protein sequence ID" value="CRK41459.1"/>
    <property type="molecule type" value="Genomic_DNA"/>
</dbReference>
<accession>A0A0G4M1D2</accession>
<dbReference type="Proteomes" id="UP000044602">
    <property type="component" value="Unassembled WGS sequence"/>
</dbReference>
<dbReference type="STRING" id="100787.A0A0G4M1D2"/>
<evidence type="ECO:0000313" key="4">
    <source>
        <dbReference type="EMBL" id="CRK41459.1"/>
    </source>
</evidence>
<dbReference type="InterPro" id="IPR036291">
    <property type="entry name" value="NAD(P)-bd_dom_sf"/>
</dbReference>
<dbReference type="EMBL" id="CVQH01020640">
    <property type="protein sequence ID" value="CRK28093.1"/>
    <property type="molecule type" value="Genomic_DNA"/>
</dbReference>
<evidence type="ECO:0008006" key="7">
    <source>
        <dbReference type="Google" id="ProtNLM"/>
    </source>
</evidence>
<dbReference type="InterPro" id="IPR002347">
    <property type="entry name" value="SDR_fam"/>
</dbReference>
<name>A0A0G4M1D2_VERLO</name>
<evidence type="ECO:0000313" key="5">
    <source>
        <dbReference type="Proteomes" id="UP000044602"/>
    </source>
</evidence>
<dbReference type="GO" id="GO:0016491">
    <property type="term" value="F:oxidoreductase activity"/>
    <property type="evidence" value="ECO:0007669"/>
    <property type="project" value="UniProtKB-KW"/>
</dbReference>
<evidence type="ECO:0000313" key="3">
    <source>
        <dbReference type="EMBL" id="CRK28093.1"/>
    </source>
</evidence>
<evidence type="ECO:0000313" key="6">
    <source>
        <dbReference type="Proteomes" id="UP000045706"/>
    </source>
</evidence>
<organism evidence="3 5">
    <name type="scientific">Verticillium longisporum</name>
    <name type="common">Verticillium dahliae var. longisporum</name>
    <dbReference type="NCBI Taxonomy" id="100787"/>
    <lineage>
        <taxon>Eukaryota</taxon>
        <taxon>Fungi</taxon>
        <taxon>Dikarya</taxon>
        <taxon>Ascomycota</taxon>
        <taxon>Pezizomycotina</taxon>
        <taxon>Sordariomycetes</taxon>
        <taxon>Hypocreomycetidae</taxon>
        <taxon>Glomerellales</taxon>
        <taxon>Plectosphaerellaceae</taxon>
        <taxon>Verticillium</taxon>
    </lineage>
</organism>
<dbReference type="AlphaFoldDB" id="A0A0G4M1D2"/>
<dbReference type="SUPFAM" id="SSF51735">
    <property type="entry name" value="NAD(P)-binding Rossmann-fold domains"/>
    <property type="match status" value="1"/>
</dbReference>
<evidence type="ECO:0000256" key="1">
    <source>
        <dbReference type="ARBA" id="ARBA00006484"/>
    </source>
</evidence>
<proteinExistence type="inferred from homology"/>
<dbReference type="Gene3D" id="3.40.50.720">
    <property type="entry name" value="NAD(P)-binding Rossmann-like Domain"/>
    <property type="match status" value="1"/>
</dbReference>
<sequence>MSRYAASHVSTQGPGDARPTALQVVEDEDLFNKLAGKVVLVTGANSGIGVETARAIHATGATLYITARDSAKAQQAIESIKNGPGPKSDAPIHAIELRLDSFASVRAAAKAFHDKGDKLNLLILNAGVMATPEWKTEDGFEAQFGTNHLGHFLLFQLLKPDLLAASTPDFQSRVVSVASSAHRYSKVRLDDLNFEKDPYEPWTAYGQSKTANIYFANEVERRYGSKGLHASLCTRQGGPSVFATNAALIKGMKSVGQGAATTIYAALSNEWEGRGGRYLSNLAEEGPAEIRENWLQSEVGYAPWAYDEEAARELWEKSNNLVGNDDE</sequence>
<dbReference type="PANTHER" id="PTHR24320:SF272">
    <property type="entry name" value="NAD(P)-BINDING ROSSMANN-FOLD SUPERFAMILY PROTEIN"/>
    <property type="match status" value="1"/>
</dbReference>
<gene>
    <name evidence="3" type="ORF">BN1708_004531</name>
    <name evidence="4" type="ORF">BN1723_005146</name>
</gene>
<keyword evidence="2" id="KW-0560">Oxidoreductase</keyword>
<dbReference type="PRINTS" id="PR00081">
    <property type="entry name" value="GDHRDH"/>
</dbReference>
<evidence type="ECO:0000256" key="2">
    <source>
        <dbReference type="ARBA" id="ARBA00023002"/>
    </source>
</evidence>
<comment type="similarity">
    <text evidence="1">Belongs to the short-chain dehydrogenases/reductases (SDR) family.</text>
</comment>
<dbReference type="Proteomes" id="UP000045706">
    <property type="component" value="Unassembled WGS sequence"/>
</dbReference>
<reference evidence="5 6" key="1">
    <citation type="submission" date="2015-05" db="EMBL/GenBank/DDBJ databases">
        <authorList>
            <person name="Fogelqvist Johan"/>
        </authorList>
    </citation>
    <scope>NUCLEOTIDE SEQUENCE [LARGE SCALE GENOMIC DNA]</scope>
    <source>
        <strain evidence="3">VL1</strain>
        <strain evidence="4">VL2</strain>
    </source>
</reference>
<keyword evidence="5" id="KW-1185">Reference proteome</keyword>
<dbReference type="Pfam" id="PF00106">
    <property type="entry name" value="adh_short"/>
    <property type="match status" value="1"/>
</dbReference>
<dbReference type="PANTHER" id="PTHR24320">
    <property type="entry name" value="RETINOL DEHYDROGENASE"/>
    <property type="match status" value="1"/>
</dbReference>